<dbReference type="EMBL" id="LPZR01000013">
    <property type="protein sequence ID" value="KYO57558.1"/>
    <property type="molecule type" value="Genomic_DNA"/>
</dbReference>
<keyword evidence="2" id="KW-1133">Transmembrane helix</keyword>
<dbReference type="Proteomes" id="UP000075787">
    <property type="component" value="Unassembled WGS sequence"/>
</dbReference>
<feature type="region of interest" description="Disordered" evidence="1">
    <location>
        <begin position="37"/>
        <end position="56"/>
    </location>
</feature>
<comment type="caution">
    <text evidence="3">The sequence shown here is derived from an EMBL/GenBank/DDBJ whole genome shotgun (WGS) entry which is preliminary data.</text>
</comment>
<sequence length="108" mass="11182">MRAGQVVPATIRCSSAMARLCGRPGCTAMEEAVPATRSSAAAGVRGRRGPSLKMRTTRPGAGAMVVGLIGIIAAFLQEGPVMQARPVRAGLAGPFQRTGGRPFVLFLF</sequence>
<gene>
    <name evidence="3" type="ORF">AUP44_02080</name>
</gene>
<protein>
    <submittedName>
        <fullName evidence="3">Uncharacterized protein</fullName>
    </submittedName>
</protein>
<keyword evidence="2" id="KW-0472">Membrane</keyword>
<organism evidence="3 4">
    <name type="scientific">Tistrella mobilis</name>
    <dbReference type="NCBI Taxonomy" id="171437"/>
    <lineage>
        <taxon>Bacteria</taxon>
        <taxon>Pseudomonadati</taxon>
        <taxon>Pseudomonadota</taxon>
        <taxon>Alphaproteobacteria</taxon>
        <taxon>Geminicoccales</taxon>
        <taxon>Geminicoccaceae</taxon>
        <taxon>Tistrella</taxon>
    </lineage>
</organism>
<proteinExistence type="predicted"/>
<name>A0A162LYC8_9PROT</name>
<feature type="transmembrane region" description="Helical" evidence="2">
    <location>
        <begin position="57"/>
        <end position="76"/>
    </location>
</feature>
<evidence type="ECO:0000256" key="1">
    <source>
        <dbReference type="SAM" id="MobiDB-lite"/>
    </source>
</evidence>
<evidence type="ECO:0000256" key="2">
    <source>
        <dbReference type="SAM" id="Phobius"/>
    </source>
</evidence>
<dbReference type="AlphaFoldDB" id="A0A162LYC8"/>
<reference evidence="3 4" key="1">
    <citation type="submission" date="2015-12" db="EMBL/GenBank/DDBJ databases">
        <title>Genome sequence of Tistrella mobilis MCCC 1A02139.</title>
        <authorList>
            <person name="Lu L."/>
            <person name="Lai Q."/>
            <person name="Shao Z."/>
            <person name="Qian P."/>
        </authorList>
    </citation>
    <scope>NUCLEOTIDE SEQUENCE [LARGE SCALE GENOMIC DNA]</scope>
    <source>
        <strain evidence="3 4">MCCC 1A02139</strain>
    </source>
</reference>
<keyword evidence="2" id="KW-0812">Transmembrane</keyword>
<evidence type="ECO:0000313" key="4">
    <source>
        <dbReference type="Proteomes" id="UP000075787"/>
    </source>
</evidence>
<evidence type="ECO:0000313" key="3">
    <source>
        <dbReference type="EMBL" id="KYO57558.1"/>
    </source>
</evidence>
<accession>A0A162LYC8</accession>